<evidence type="ECO:0000313" key="2">
    <source>
        <dbReference type="EMBL" id="GAB54549.1"/>
    </source>
</evidence>
<dbReference type="Pfam" id="PF04325">
    <property type="entry name" value="DUF465"/>
    <property type="match status" value="1"/>
</dbReference>
<reference evidence="2 3" key="1">
    <citation type="journal article" date="2012" name="J. Bacteriol.">
        <title>Genome sequence of proteorhodopsin-containing sea ice bacterium Glaciecola punicea ACAM 611T.</title>
        <authorList>
            <person name="Qin Q.-L."/>
            <person name="Xie B.-B."/>
            <person name="Shu Y.-L."/>
            <person name="Rong J.-C."/>
            <person name="Zhao D.-L."/>
            <person name="Zhang X.-Y."/>
            <person name="Chen X.-L."/>
            <person name="Zhou B.-C."/>
            <person name="Zhanga Y.-Z."/>
        </authorList>
    </citation>
    <scope>NUCLEOTIDE SEQUENCE [LARGE SCALE GENOMIC DNA]</scope>
    <source>
        <strain evidence="2 3">ACAM 611</strain>
    </source>
</reference>
<name>H5T8A8_9ALTE</name>
<organism evidence="2 3">
    <name type="scientific">Glaciecola punicea ACAM 611</name>
    <dbReference type="NCBI Taxonomy" id="1121923"/>
    <lineage>
        <taxon>Bacteria</taxon>
        <taxon>Pseudomonadati</taxon>
        <taxon>Pseudomonadota</taxon>
        <taxon>Gammaproteobacteria</taxon>
        <taxon>Alteromonadales</taxon>
        <taxon>Alteromonadaceae</taxon>
        <taxon>Glaciecola</taxon>
    </lineage>
</organism>
<gene>
    <name evidence="2" type="ORF">GPUN_0402</name>
</gene>
<dbReference type="eggNOG" id="COG2841">
    <property type="taxonomic scope" value="Bacteria"/>
</dbReference>
<accession>H5T8A8</accession>
<dbReference type="EMBL" id="BAET01000006">
    <property type="protein sequence ID" value="GAB54549.1"/>
    <property type="molecule type" value="Genomic_DNA"/>
</dbReference>
<feature type="coiled-coil region" evidence="1">
    <location>
        <begin position="6"/>
        <end position="55"/>
    </location>
</feature>
<sequence length="60" mass="7192">MNDAHFAKLFDSYHELENEVHKIEQDNARVADDYLESLKKRRVHLKDELVEMIHKTEKAL</sequence>
<dbReference type="STRING" id="56804.BAE46_12800"/>
<evidence type="ECO:0000313" key="3">
    <source>
        <dbReference type="Proteomes" id="UP000053586"/>
    </source>
</evidence>
<dbReference type="InterPro" id="IPR038444">
    <property type="entry name" value="DUF465_sf"/>
</dbReference>
<reference evidence="2 3" key="2">
    <citation type="journal article" date="2017" name="Antonie Van Leeuwenhoek">
        <title>Rhizobium rhizosphaerae sp. nov., a novel species isolated from rice rhizosphere.</title>
        <authorList>
            <person name="Zhao J.J."/>
            <person name="Zhang J."/>
            <person name="Zhang R.J."/>
            <person name="Zhang C.W."/>
            <person name="Yin H.Q."/>
            <person name="Zhang X.X."/>
        </authorList>
    </citation>
    <scope>NUCLEOTIDE SEQUENCE [LARGE SCALE GENOMIC DNA]</scope>
    <source>
        <strain evidence="2 3">ACAM 611</strain>
    </source>
</reference>
<dbReference type="InterPro" id="IPR007420">
    <property type="entry name" value="DUF465"/>
</dbReference>
<dbReference type="Gene3D" id="6.10.280.50">
    <property type="match status" value="1"/>
</dbReference>
<dbReference type="AlphaFoldDB" id="H5T8A8"/>
<keyword evidence="3" id="KW-1185">Reference proteome</keyword>
<dbReference type="Proteomes" id="UP000053586">
    <property type="component" value="Unassembled WGS sequence"/>
</dbReference>
<evidence type="ECO:0000256" key="1">
    <source>
        <dbReference type="SAM" id="Coils"/>
    </source>
</evidence>
<proteinExistence type="predicted"/>
<comment type="caution">
    <text evidence="2">The sequence shown here is derived from an EMBL/GenBank/DDBJ whole genome shotgun (WGS) entry which is preliminary data.</text>
</comment>
<keyword evidence="1" id="KW-0175">Coiled coil</keyword>
<protein>
    <submittedName>
        <fullName evidence="2">Protein containing DUF465</fullName>
    </submittedName>
</protein>